<dbReference type="PATRIC" id="fig|946077.3.peg.2463"/>
<dbReference type="InterPro" id="IPR045470">
    <property type="entry name" value="DUF6495"/>
</dbReference>
<dbReference type="eggNOG" id="ENOG502ZSZ8">
    <property type="taxonomic scope" value="Bacteria"/>
</dbReference>
<dbReference type="Pfam" id="PF20105">
    <property type="entry name" value="DUF6495"/>
    <property type="match status" value="1"/>
</dbReference>
<dbReference type="AlphaFoldDB" id="I0W799"/>
<evidence type="ECO:0000313" key="2">
    <source>
        <dbReference type="Proteomes" id="UP000005938"/>
    </source>
</evidence>
<sequence length="158" mass="18444">MKYTRLTKEQFEALHLEFSRFLATQQITAAQWSDLKENSPQIVEQELDVFSDLIWEGVLGKVTYLEKIEKNTLHLFHADHSIFKMVSVRVDDNTVDFYTEEGFKWLEQHFASEKVHVYRANKHYSEDKNLDIFDLITKGAVISDGKLYQQIIAAVGDQ</sequence>
<protein>
    <recommendedName>
        <fullName evidence="3">Histidyl-tRNA synthetase</fullName>
    </recommendedName>
</protein>
<dbReference type="Proteomes" id="UP000005938">
    <property type="component" value="Unassembled WGS sequence"/>
</dbReference>
<dbReference type="OrthoDB" id="956723at2"/>
<evidence type="ECO:0000313" key="1">
    <source>
        <dbReference type="EMBL" id="EID72265.1"/>
    </source>
</evidence>
<dbReference type="STRING" id="946077.W5A_12196"/>
<proteinExistence type="predicted"/>
<dbReference type="EMBL" id="AJJU01000037">
    <property type="protein sequence ID" value="EID72265.1"/>
    <property type="molecule type" value="Genomic_DNA"/>
</dbReference>
<evidence type="ECO:0008006" key="3">
    <source>
        <dbReference type="Google" id="ProtNLM"/>
    </source>
</evidence>
<reference evidence="1 2" key="1">
    <citation type="journal article" date="2012" name="J. Bacteriol.">
        <title>Genome Sequence of the Halotolerant Bacterium Imtechella halotolerans K1T.</title>
        <authorList>
            <person name="Kumar S."/>
            <person name="Vikram S."/>
            <person name="Subramanian S."/>
            <person name="Raghava G.P."/>
            <person name="Pinnaka A.K."/>
        </authorList>
    </citation>
    <scope>NUCLEOTIDE SEQUENCE [LARGE SCALE GENOMIC DNA]</scope>
    <source>
        <strain evidence="1 2">K1</strain>
    </source>
</reference>
<keyword evidence="2" id="KW-1185">Reference proteome</keyword>
<dbReference type="RefSeq" id="WP_008241091.1">
    <property type="nucleotide sequence ID" value="NZ_AJJU01000037.1"/>
</dbReference>
<gene>
    <name evidence="1" type="ORF">W5A_12196</name>
</gene>
<organism evidence="1 2">
    <name type="scientific">Imtechella halotolerans K1</name>
    <dbReference type="NCBI Taxonomy" id="946077"/>
    <lineage>
        <taxon>Bacteria</taxon>
        <taxon>Pseudomonadati</taxon>
        <taxon>Bacteroidota</taxon>
        <taxon>Flavobacteriia</taxon>
        <taxon>Flavobacteriales</taxon>
        <taxon>Flavobacteriaceae</taxon>
        <taxon>Imtechella</taxon>
    </lineage>
</organism>
<name>I0W799_9FLAO</name>
<accession>I0W799</accession>
<comment type="caution">
    <text evidence="1">The sequence shown here is derived from an EMBL/GenBank/DDBJ whole genome shotgun (WGS) entry which is preliminary data.</text>
</comment>